<dbReference type="InterPro" id="IPR010285">
    <property type="entry name" value="DNA_helicase_pif1-like_DEAD"/>
</dbReference>
<proteinExistence type="inferred from homology"/>
<evidence type="ECO:0000256" key="2">
    <source>
        <dbReference type="SAM" id="MobiDB-lite"/>
    </source>
</evidence>
<evidence type="ECO:0000256" key="1">
    <source>
        <dbReference type="RuleBase" id="RU363044"/>
    </source>
</evidence>
<dbReference type="EMBL" id="JAVFWL010000006">
    <property type="protein sequence ID" value="KAK6761953.1"/>
    <property type="molecule type" value="Genomic_DNA"/>
</dbReference>
<keyword evidence="1" id="KW-0227">DNA damage</keyword>
<keyword evidence="1" id="KW-0547">Nucleotide-binding</keyword>
<evidence type="ECO:0000313" key="6">
    <source>
        <dbReference type="Proteomes" id="UP001303046"/>
    </source>
</evidence>
<comment type="catalytic activity">
    <reaction evidence="1">
        <text>ATP + H2O = ADP + phosphate + H(+)</text>
        <dbReference type="Rhea" id="RHEA:13065"/>
        <dbReference type="ChEBI" id="CHEBI:15377"/>
        <dbReference type="ChEBI" id="CHEBI:15378"/>
        <dbReference type="ChEBI" id="CHEBI:30616"/>
        <dbReference type="ChEBI" id="CHEBI:43474"/>
        <dbReference type="ChEBI" id="CHEBI:456216"/>
        <dbReference type="EC" id="5.6.2.3"/>
    </reaction>
</comment>
<sequence length="1161" mass="133880">MPMMPNDKEVTAQPKHNEDSAERLLRQLEDSHRHQLLRQNENTEQRSVRLMTSSLRQQAVRQNESAERRSERLAANSLRQHRRRQAETVEERSERLFENAQRQQRRRQTEGAEERAVRLSENAQRQHRRRENEDAARRSERLILNGKRQRRQSLNDGHEHRIHRLHADAERQRRRRRAPLETIGLALRTRTAETNYLGEMNCRCMNCGARHFQFEVKQQYPGIFGDYCNHDRIVFDLFEKFQEPLKQLFLRESSASLEHRQRHRNFLENIRNFNSALAIICCDPELMRFLSEWFAQNNAYARSFKMMSEVERAEKEAANRDNRRPTTIRMVFEENSGRNIARGQYAMPTANEVAVVYVGEENDVPPARSLAVSLRESDGTSLMNISDMDKSDEWVAPTNLRLFTKFNCHVNVEICGTVSAVKYLYKYIYKGPDRARITIESDSDDSGNGVVDEIKQHLNTRCVCPPQALHRMFEFAMQEKSHAVCRLAVHLPGYQTVHFVAGQKQQAVDSAHSNFTSLTAYFELNRSCANVFDNGLQSDTNIDARELFYYQIPEHFSFTARHGWKPRRRGVKEIGCMYTVSPRDVERYSLRILLLNTKGKMSFQDLRTVDGRTYEKFSEATKASGFLDDDTYYRQSIQEAAQFQIASTLHNFFACLLCYCELANAEELWTEFSASMADDFTNMGGDPEDAIAAAYFDIADRMPPANQRSSLADVPVDYGQHESEGSRLYASLNTHQRKAADDILTAMNRRDDRCFFIDGPGGSGKAYLYNTIYNMAMGQRRQVLCVGWIGIAPNLLPNGRTVTSAFKLNMADENRTSLMKRQQKEARQLKAIDIIIWDEISMAAKPFGGKPFIIGGDFRQVLPVVEHGQCDDFVNSCVTNSVLWSLFKIYRLDVNMRTREAGLGWANFLLEVGNGTANDKEGRIQILKEFRCQRSIVTEIFGETIDPNDTNLCERATLPPMNLNVRQLNNEAFERLCTFCQQDERVYKSVDEAVYYEGSWDELYPVEYLNTLEPTGMPPHELRLKKGAIVMLLRNLDVVNGLCNGTRLRVETFGRYVLGCRFVCGSRKNQLAVIPRIDNYWEKQLPFQLRRRQFPLRLAFAMTINKAQRQSFNEVGVYLPEDVFSHGQLYVAFSRARTPAGLKVGTLHGSVKNIVYNEVLL</sequence>
<dbReference type="InterPro" id="IPR027417">
    <property type="entry name" value="P-loop_NTPase"/>
</dbReference>
<evidence type="ECO:0000313" key="5">
    <source>
        <dbReference type="EMBL" id="KAK6761953.1"/>
    </source>
</evidence>
<name>A0ABR1EH80_NECAM</name>
<dbReference type="PANTHER" id="PTHR10492">
    <property type="match status" value="1"/>
</dbReference>
<reference evidence="5 6" key="1">
    <citation type="submission" date="2023-08" db="EMBL/GenBank/DDBJ databases">
        <title>A Necator americanus chromosomal reference genome.</title>
        <authorList>
            <person name="Ilik V."/>
            <person name="Petrzelkova K.J."/>
            <person name="Pardy F."/>
            <person name="Fuh T."/>
            <person name="Niatou-Singa F.S."/>
            <person name="Gouil Q."/>
            <person name="Baker L."/>
            <person name="Ritchie M.E."/>
            <person name="Jex A.R."/>
            <person name="Gazzola D."/>
            <person name="Li H."/>
            <person name="Toshio Fujiwara R."/>
            <person name="Zhan B."/>
            <person name="Aroian R.V."/>
            <person name="Pafco B."/>
            <person name="Schwarz E.M."/>
        </authorList>
    </citation>
    <scope>NUCLEOTIDE SEQUENCE [LARGE SCALE GENOMIC DNA]</scope>
    <source>
        <strain evidence="5 6">Aroian</strain>
        <tissue evidence="5">Whole animal</tissue>
    </source>
</reference>
<keyword evidence="6" id="KW-1185">Reference proteome</keyword>
<dbReference type="Proteomes" id="UP001303046">
    <property type="component" value="Unassembled WGS sequence"/>
</dbReference>
<keyword evidence="1" id="KW-0378">Hydrolase</keyword>
<dbReference type="Pfam" id="PF21530">
    <property type="entry name" value="Pif1_2B_dom"/>
    <property type="match status" value="1"/>
</dbReference>
<feature type="region of interest" description="Disordered" evidence="2">
    <location>
        <begin position="58"/>
        <end position="158"/>
    </location>
</feature>
<comment type="cofactor">
    <cofactor evidence="1">
        <name>Mg(2+)</name>
        <dbReference type="ChEBI" id="CHEBI:18420"/>
    </cofactor>
</comment>
<dbReference type="InterPro" id="IPR049163">
    <property type="entry name" value="Pif1-like_2B_dom"/>
</dbReference>
<feature type="compositionally biased region" description="Basic and acidic residues" evidence="2">
    <location>
        <begin position="130"/>
        <end position="141"/>
    </location>
</feature>
<feature type="region of interest" description="Disordered" evidence="2">
    <location>
        <begin position="1"/>
        <end position="21"/>
    </location>
</feature>
<dbReference type="PANTHER" id="PTHR10492:SF57">
    <property type="entry name" value="ATP-DEPENDENT DNA HELICASE"/>
    <property type="match status" value="1"/>
</dbReference>
<protein>
    <recommendedName>
        <fullName evidence="1">ATP-dependent DNA helicase</fullName>
        <ecNumber evidence="1">5.6.2.3</ecNumber>
    </recommendedName>
</protein>
<dbReference type="Pfam" id="PF05970">
    <property type="entry name" value="PIF1"/>
    <property type="match status" value="1"/>
</dbReference>
<organism evidence="5 6">
    <name type="scientific">Necator americanus</name>
    <name type="common">Human hookworm</name>
    <dbReference type="NCBI Taxonomy" id="51031"/>
    <lineage>
        <taxon>Eukaryota</taxon>
        <taxon>Metazoa</taxon>
        <taxon>Ecdysozoa</taxon>
        <taxon>Nematoda</taxon>
        <taxon>Chromadorea</taxon>
        <taxon>Rhabditida</taxon>
        <taxon>Rhabditina</taxon>
        <taxon>Rhabditomorpha</taxon>
        <taxon>Strongyloidea</taxon>
        <taxon>Ancylostomatidae</taxon>
        <taxon>Bunostominae</taxon>
        <taxon>Necator</taxon>
    </lineage>
</organism>
<feature type="domain" description="DNA helicase Pif1-like 2B" evidence="4">
    <location>
        <begin position="1007"/>
        <end position="1052"/>
    </location>
</feature>
<evidence type="ECO:0000259" key="4">
    <source>
        <dbReference type="Pfam" id="PF21530"/>
    </source>
</evidence>
<comment type="caution">
    <text evidence="5">The sequence shown here is derived from an EMBL/GenBank/DDBJ whole genome shotgun (WGS) entry which is preliminary data.</text>
</comment>
<accession>A0ABR1EH80</accession>
<feature type="compositionally biased region" description="Basic and acidic residues" evidence="2">
    <location>
        <begin position="107"/>
        <end position="118"/>
    </location>
</feature>
<evidence type="ECO:0000259" key="3">
    <source>
        <dbReference type="Pfam" id="PF05970"/>
    </source>
</evidence>
<keyword evidence="1" id="KW-0234">DNA repair</keyword>
<dbReference type="CDD" id="cd18809">
    <property type="entry name" value="SF1_C_RecD"/>
    <property type="match status" value="1"/>
</dbReference>
<feature type="compositionally biased region" description="Basic and acidic residues" evidence="2">
    <location>
        <begin position="85"/>
        <end position="97"/>
    </location>
</feature>
<dbReference type="Gene3D" id="3.40.50.300">
    <property type="entry name" value="P-loop containing nucleotide triphosphate hydrolases"/>
    <property type="match status" value="2"/>
</dbReference>
<comment type="similarity">
    <text evidence="1">Belongs to the helicase family.</text>
</comment>
<dbReference type="EC" id="5.6.2.3" evidence="1"/>
<dbReference type="SUPFAM" id="SSF52540">
    <property type="entry name" value="P-loop containing nucleoside triphosphate hydrolases"/>
    <property type="match status" value="2"/>
</dbReference>
<keyword evidence="1" id="KW-0347">Helicase</keyword>
<keyword evidence="1" id="KW-0067">ATP-binding</keyword>
<feature type="domain" description="DNA helicase Pif1-like DEAD-box helicase" evidence="3">
    <location>
        <begin position="732"/>
        <end position="921"/>
    </location>
</feature>
<gene>
    <name evidence="5" type="primary">Necator_chrX.g23049</name>
    <name evidence="5" type="ORF">RB195_022886</name>
</gene>
<keyword evidence="1" id="KW-0233">DNA recombination</keyword>